<evidence type="ECO:0000313" key="2">
    <source>
        <dbReference type="Proteomes" id="UP001063166"/>
    </source>
</evidence>
<dbReference type="AlphaFoldDB" id="A0A9P3PRH2"/>
<dbReference type="Gene3D" id="3.80.10.10">
    <property type="entry name" value="Ribonuclease Inhibitor"/>
    <property type="match status" value="1"/>
</dbReference>
<dbReference type="Proteomes" id="UP001063166">
    <property type="component" value="Unassembled WGS sequence"/>
</dbReference>
<reference evidence="1" key="1">
    <citation type="submission" date="2022-07" db="EMBL/GenBank/DDBJ databases">
        <title>The genome of Lyophyllum shimeji provides insight into the initial evolution of ectomycorrhizal fungal genome.</title>
        <authorList>
            <person name="Kobayashi Y."/>
            <person name="Shibata T."/>
            <person name="Hirakawa H."/>
            <person name="Shigenobu S."/>
            <person name="Nishiyama T."/>
            <person name="Yamada A."/>
            <person name="Hasebe M."/>
            <person name="Kawaguchi M."/>
        </authorList>
    </citation>
    <scope>NUCLEOTIDE SEQUENCE</scope>
    <source>
        <strain evidence="1">AT787</strain>
    </source>
</reference>
<gene>
    <name evidence="1" type="ORF">LshimejAT787_0906000</name>
</gene>
<proteinExistence type="predicted"/>
<comment type="caution">
    <text evidence="1">The sequence shown here is derived from an EMBL/GenBank/DDBJ whole genome shotgun (WGS) entry which is preliminary data.</text>
</comment>
<dbReference type="InterPro" id="IPR032675">
    <property type="entry name" value="LRR_dom_sf"/>
</dbReference>
<dbReference type="EMBL" id="BRPK01000009">
    <property type="protein sequence ID" value="GLB41385.1"/>
    <property type="molecule type" value="Genomic_DNA"/>
</dbReference>
<organism evidence="1 2">
    <name type="scientific">Lyophyllum shimeji</name>
    <name type="common">Hon-shimeji</name>
    <name type="synonym">Tricholoma shimeji</name>
    <dbReference type="NCBI Taxonomy" id="47721"/>
    <lineage>
        <taxon>Eukaryota</taxon>
        <taxon>Fungi</taxon>
        <taxon>Dikarya</taxon>
        <taxon>Basidiomycota</taxon>
        <taxon>Agaricomycotina</taxon>
        <taxon>Agaricomycetes</taxon>
        <taxon>Agaricomycetidae</taxon>
        <taxon>Agaricales</taxon>
        <taxon>Tricholomatineae</taxon>
        <taxon>Lyophyllaceae</taxon>
        <taxon>Lyophyllum</taxon>
    </lineage>
</organism>
<keyword evidence="2" id="KW-1185">Reference proteome</keyword>
<sequence>MDEYHDAQAALSPQAACAPCGTPSYQLKMSTLCRFLALTPLLEDLTMSNTIPLFDTLLPDDNLGAQPGVSTRPRVQLPHLRRFEWSYPYPGEVHFFITFFDVPALEKMDIWVEEPRRSTDWHISGHHNDLMSQASVRRDRTEHCALRDLSLQCDGENTFHALRKFDVPFLEQLEITNADRRAREGGKPFPALPRLESILRDPRLPHLTHLTLSHFDLTREPDRCAEFFGYLPALTSLSLDSCVGARKLLETFGEVASGPPWLLPGSTGRRRRIKVCPRLEAISLWSCYDVKVMDVCAVVMARSIPKQPDEGSRKAGTKHTVVKGATRKIRPLPKSRYQALEAEDRLSTHGVGEELPNAVPLKDFNRPAKIMYVRIEDCPGISFSDTLVLKHLCVGDIVHNGRRLDS</sequence>
<evidence type="ECO:0000313" key="1">
    <source>
        <dbReference type="EMBL" id="GLB41385.1"/>
    </source>
</evidence>
<protein>
    <submittedName>
        <fullName evidence="1">Uncharacterized protein</fullName>
    </submittedName>
</protein>
<dbReference type="OrthoDB" id="3027018at2759"/>
<accession>A0A9P3PRH2</accession>
<dbReference type="SUPFAM" id="SSF52047">
    <property type="entry name" value="RNI-like"/>
    <property type="match status" value="1"/>
</dbReference>
<name>A0A9P3PRH2_LYOSH</name>